<name>A0ABY0LGQ6_9FLAO</name>
<evidence type="ECO:0000256" key="1">
    <source>
        <dbReference type="SAM" id="Phobius"/>
    </source>
</evidence>
<keyword evidence="1" id="KW-1133">Transmembrane helix</keyword>
<keyword evidence="3" id="KW-1185">Reference proteome</keyword>
<proteinExistence type="predicted"/>
<reference evidence="2 3" key="1">
    <citation type="submission" date="2016-10" db="EMBL/GenBank/DDBJ databases">
        <authorList>
            <person name="Varghese N."/>
            <person name="Submissions S."/>
        </authorList>
    </citation>
    <scope>NUCLEOTIDE SEQUENCE [LARGE SCALE GENOMIC DNA]</scope>
    <source>
        <strain evidence="2 3">CGMCC 1.6859</strain>
    </source>
</reference>
<evidence type="ECO:0008006" key="4">
    <source>
        <dbReference type="Google" id="ProtNLM"/>
    </source>
</evidence>
<gene>
    <name evidence="2" type="ORF">SAMN02927916_1298</name>
</gene>
<keyword evidence="1" id="KW-0472">Membrane</keyword>
<dbReference type="Proteomes" id="UP000199307">
    <property type="component" value="Unassembled WGS sequence"/>
</dbReference>
<protein>
    <recommendedName>
        <fullName evidence="4">DUF3592 domain containing protein</fullName>
    </recommendedName>
</protein>
<sequence length="164" mass="19267">MKRHIAIFIINLIALLLFITSLSTTYHNVKHFDKSDIITGTVTKVNSVSNYNKGGTLHGFEYEINNNKNVLYLTAYERLNYTINVGDRIVSKNLHAGNTNSKILTINDEKINSYYGIFDFLMLIVVVAVPLMYLFYFKIMNKRKYINRTEEYKLIYNRKRHKQK</sequence>
<feature type="transmembrane region" description="Helical" evidence="1">
    <location>
        <begin position="114"/>
        <end position="136"/>
    </location>
</feature>
<accession>A0ABY0LGQ6</accession>
<comment type="caution">
    <text evidence="2">The sequence shown here is derived from an EMBL/GenBank/DDBJ whole genome shotgun (WGS) entry which is preliminary data.</text>
</comment>
<evidence type="ECO:0000313" key="3">
    <source>
        <dbReference type="Proteomes" id="UP000199307"/>
    </source>
</evidence>
<feature type="transmembrane region" description="Helical" evidence="1">
    <location>
        <begin position="7"/>
        <end position="26"/>
    </location>
</feature>
<evidence type="ECO:0000313" key="2">
    <source>
        <dbReference type="EMBL" id="SCY15559.1"/>
    </source>
</evidence>
<dbReference type="RefSeq" id="WP_091130137.1">
    <property type="nucleotide sequence ID" value="NZ_FMVC01000002.1"/>
</dbReference>
<keyword evidence="1" id="KW-0812">Transmembrane</keyword>
<organism evidence="2 3">
    <name type="scientific">Flavobacterium anhuiense</name>
    <dbReference type="NCBI Taxonomy" id="459526"/>
    <lineage>
        <taxon>Bacteria</taxon>
        <taxon>Pseudomonadati</taxon>
        <taxon>Bacteroidota</taxon>
        <taxon>Flavobacteriia</taxon>
        <taxon>Flavobacteriales</taxon>
        <taxon>Flavobacteriaceae</taxon>
        <taxon>Flavobacterium</taxon>
    </lineage>
</organism>
<dbReference type="EMBL" id="FMVC01000002">
    <property type="protein sequence ID" value="SCY15559.1"/>
    <property type="molecule type" value="Genomic_DNA"/>
</dbReference>